<feature type="region of interest" description="Disordered" evidence="1">
    <location>
        <begin position="671"/>
        <end position="690"/>
    </location>
</feature>
<dbReference type="InterPro" id="IPR018712">
    <property type="entry name" value="Tle1-like_cat"/>
</dbReference>
<evidence type="ECO:0000256" key="1">
    <source>
        <dbReference type="SAM" id="MobiDB-lite"/>
    </source>
</evidence>
<reference evidence="3" key="1">
    <citation type="submission" date="2016-04" db="EMBL/GenBank/DDBJ databases">
        <authorList>
            <person name="Nguyen H.D."/>
            <person name="Samba Siva P."/>
            <person name="Cullis J."/>
            <person name="Levesque C.A."/>
            <person name="Hambleton S."/>
        </authorList>
    </citation>
    <scope>NUCLEOTIDE SEQUENCE</scope>
    <source>
        <strain evidence="3">DAOMC 236416</strain>
    </source>
</reference>
<dbReference type="SUPFAM" id="SSF53474">
    <property type="entry name" value="alpha/beta-Hydrolases"/>
    <property type="match status" value="1"/>
</dbReference>
<feature type="domain" description="T6SS Phospholipase effector Tle1-like catalytic" evidence="2">
    <location>
        <begin position="6"/>
        <end position="315"/>
    </location>
</feature>
<comment type="caution">
    <text evidence="3">The sequence shown here is derived from an EMBL/GenBank/DDBJ whole genome shotgun (WGS) entry which is preliminary data.</text>
</comment>
<dbReference type="InterPro" id="IPR029058">
    <property type="entry name" value="AB_hydrolase_fold"/>
</dbReference>
<accession>A0A177TKS8</accession>
<name>A0A177TKS8_9BASI</name>
<dbReference type="PANTHER" id="PTHR33840:SF1">
    <property type="entry name" value="TLE1 PHOSPHOLIPASE DOMAIN-CONTAINING PROTEIN"/>
    <property type="match status" value="1"/>
</dbReference>
<dbReference type="Proteomes" id="UP000077521">
    <property type="component" value="Unassembled WGS sequence"/>
</dbReference>
<evidence type="ECO:0000313" key="4">
    <source>
        <dbReference type="Proteomes" id="UP000077521"/>
    </source>
</evidence>
<dbReference type="AlphaFoldDB" id="A0A177TKS8"/>
<gene>
    <name evidence="3" type="ORF">A4X13_0g6003</name>
</gene>
<proteinExistence type="predicted"/>
<keyword evidence="4" id="KW-1185">Reference proteome</keyword>
<organism evidence="3 4">
    <name type="scientific">Tilletia indica</name>
    <dbReference type="NCBI Taxonomy" id="43049"/>
    <lineage>
        <taxon>Eukaryota</taxon>
        <taxon>Fungi</taxon>
        <taxon>Dikarya</taxon>
        <taxon>Basidiomycota</taxon>
        <taxon>Ustilaginomycotina</taxon>
        <taxon>Exobasidiomycetes</taxon>
        <taxon>Tilletiales</taxon>
        <taxon>Tilletiaceae</taxon>
        <taxon>Tilletia</taxon>
    </lineage>
</organism>
<evidence type="ECO:0000259" key="2">
    <source>
        <dbReference type="Pfam" id="PF09994"/>
    </source>
</evidence>
<reference evidence="3" key="2">
    <citation type="journal article" date="2019" name="IMA Fungus">
        <title>Genome sequencing and comparison of five Tilletia species to identify candidate genes for the detection of regulated species infecting wheat.</title>
        <authorList>
            <person name="Nguyen H.D.T."/>
            <person name="Sultana T."/>
            <person name="Kesanakurti P."/>
            <person name="Hambleton S."/>
        </authorList>
    </citation>
    <scope>NUCLEOTIDE SEQUENCE</scope>
    <source>
        <strain evidence="3">DAOMC 236416</strain>
    </source>
</reference>
<feature type="region of interest" description="Disordered" evidence="1">
    <location>
        <begin position="175"/>
        <end position="213"/>
    </location>
</feature>
<sequence>MVHQKKKIVLLLDGSWFSRTQALVRGISSRLKTQYLGNMALLAQAIKTEDADGVPQVTFYQDGVGTSVGLLTNVISGATGAGLSENLIEAYSFIVDNYNPGDEIFLLGFSRGAYTARALSGFILWAGIMSKAQLSFIRPIYQAYCRRAPSKPAETDWAARVLFYFTGRWPSEESSRVEGEEMDKRNKSKSQTGSGRDPERLEAQDGGPRVEPPPIKFIGVLDTVGALGVPGQFASRWARRRFEFFDTGLSSNVENAYQALALSENRADFTPTLWDRFDPSTGHRMKQVWFTGSHGNVGGGKPDHGLSDIVLANLCGQLIDNPQGPLLALDLDHIRNVQDRTAAWAQQEPYRSRSWFQGRKARQVCRNLEQKEAAAAGGNGVSLPSEAGGLNWANEVPEGPNREMLHHSVVISGRYDVAHSEEFQTLRERDPELLGCLWNRAANEATLLPTERALRWHAPEPNRPPPLSDSWARAPAHLSPNGVKRYLSFRDGMMYAMQGVQIGFEVISWPLVVVLNTVVSRSTSTENLSGKPPAKPGKEALKRFKMSAEKLKEAITGRPPPRIPRILPVGEITPEGAQAWKEHFGTQVEQARQAARDAILNALNKETAQQIALGAEKWLLEAVKFDGKKLGRGEDSTEDELEGQIKLSIEQKKKLNEMGKTLRKRIAAREAALKKKEKAEKKMENTHDEL</sequence>
<dbReference type="PANTHER" id="PTHR33840">
    <property type="match status" value="1"/>
</dbReference>
<feature type="compositionally biased region" description="Basic and acidic residues" evidence="1">
    <location>
        <begin position="175"/>
        <end position="185"/>
    </location>
</feature>
<protein>
    <recommendedName>
        <fullName evidence="2">T6SS Phospholipase effector Tle1-like catalytic domain-containing protein</fullName>
    </recommendedName>
</protein>
<evidence type="ECO:0000313" key="3">
    <source>
        <dbReference type="EMBL" id="KAE8245279.1"/>
    </source>
</evidence>
<dbReference type="EMBL" id="LWDF02000522">
    <property type="protein sequence ID" value="KAE8245279.1"/>
    <property type="molecule type" value="Genomic_DNA"/>
</dbReference>
<dbReference type="Pfam" id="PF09994">
    <property type="entry name" value="T6SS_Tle1-like_cat"/>
    <property type="match status" value="1"/>
</dbReference>